<dbReference type="SUPFAM" id="SSF89447">
    <property type="entry name" value="AbrB/MazE/MraZ-like"/>
    <property type="match status" value="1"/>
</dbReference>
<feature type="non-terminal residue" evidence="2">
    <location>
        <position position="1"/>
    </location>
</feature>
<evidence type="ECO:0000259" key="1">
    <source>
        <dbReference type="SMART" id="SM00966"/>
    </source>
</evidence>
<dbReference type="InterPro" id="IPR037914">
    <property type="entry name" value="SpoVT-AbrB_sf"/>
</dbReference>
<name>D9PLG2_9ZZZZ</name>
<dbReference type="SMART" id="SM00966">
    <property type="entry name" value="SpoVT_AbrB"/>
    <property type="match status" value="1"/>
</dbReference>
<dbReference type="GO" id="GO:0003677">
    <property type="term" value="F:DNA binding"/>
    <property type="evidence" value="ECO:0007669"/>
    <property type="project" value="InterPro"/>
</dbReference>
<proteinExistence type="predicted"/>
<accession>D9PLG2</accession>
<dbReference type="Pfam" id="PF04014">
    <property type="entry name" value="MazE_antitoxin"/>
    <property type="match status" value="1"/>
</dbReference>
<dbReference type="InterPro" id="IPR007159">
    <property type="entry name" value="SpoVT-AbrB_dom"/>
</dbReference>
<comment type="caution">
    <text evidence="2">The sequence shown here is derived from an EMBL/GenBank/DDBJ whole genome shotgun (WGS) entry which is preliminary data.</text>
</comment>
<dbReference type="EMBL" id="ADZX01000724">
    <property type="protein sequence ID" value="EFK95601.1"/>
    <property type="molecule type" value="Genomic_DNA"/>
</dbReference>
<gene>
    <name evidence="2" type="ORF">LDC_2385</name>
</gene>
<evidence type="ECO:0000313" key="2">
    <source>
        <dbReference type="EMBL" id="EFK95601.1"/>
    </source>
</evidence>
<dbReference type="Gene3D" id="2.10.260.10">
    <property type="match status" value="1"/>
</dbReference>
<feature type="domain" description="SpoVT-AbrB" evidence="1">
    <location>
        <begin position="8"/>
        <end position="54"/>
    </location>
</feature>
<dbReference type="AlphaFoldDB" id="D9PLG2"/>
<sequence>GEKMLALAKITAKGQTTIPQDVRAALHVSAGDLIAWEVGVDGTATVRRVQPLDIEYLRAVEDTLSEWAGSADEEAYREL</sequence>
<reference evidence="2" key="1">
    <citation type="submission" date="2010-07" db="EMBL/GenBank/DDBJ databases">
        <authorList>
            <consortium name="CONSOLIDER consortium CSD2007-00005"/>
            <person name="Guazzaroni M.-E."/>
            <person name="Richter M."/>
            <person name="Garcia-Salamanca A."/>
            <person name="Yarza P."/>
            <person name="Ferrer M."/>
        </authorList>
    </citation>
    <scope>NUCLEOTIDE SEQUENCE</scope>
</reference>
<reference evidence="2" key="2">
    <citation type="journal article" date="2011" name="Microb. Ecol.">
        <title>Taxonomic and Functional Metagenomic Profiling of the Microbial Community in the Anoxic Sediment of a Sub-saline Shallow Lake (Laguna de Carrizo, Central Spain).</title>
        <authorList>
            <person name="Ferrer M."/>
            <person name="Guazzaroni M.E."/>
            <person name="Richter M."/>
            <person name="Garcia-Salamanca A."/>
            <person name="Yarza P."/>
            <person name="Suarez-Suarez A."/>
            <person name="Solano J."/>
            <person name="Alcaide M."/>
            <person name="van Dillewijn P."/>
            <person name="Molina-Henares M.A."/>
            <person name="Lopez-Cortes N."/>
            <person name="Al-Ramahi Y."/>
            <person name="Guerrero C."/>
            <person name="Acosta A."/>
            <person name="de Eugenio L.I."/>
            <person name="Martinez V."/>
            <person name="Marques S."/>
            <person name="Rojo F."/>
            <person name="Santero E."/>
            <person name="Genilloud O."/>
            <person name="Perez-Perez J."/>
            <person name="Rossello-Mora R."/>
            <person name="Ramos J.L."/>
        </authorList>
    </citation>
    <scope>NUCLEOTIDE SEQUENCE</scope>
</reference>
<protein>
    <submittedName>
        <fullName evidence="2">Transcriptional regulator, AbrB family</fullName>
    </submittedName>
</protein>
<organism evidence="2">
    <name type="scientific">sediment metagenome</name>
    <dbReference type="NCBI Taxonomy" id="749907"/>
    <lineage>
        <taxon>unclassified sequences</taxon>
        <taxon>metagenomes</taxon>
        <taxon>ecological metagenomes</taxon>
    </lineage>
</organism>